<evidence type="ECO:0000256" key="1">
    <source>
        <dbReference type="SAM" id="Phobius"/>
    </source>
</evidence>
<gene>
    <name evidence="2" type="ORF">PGLA1383_LOCUS28161</name>
</gene>
<keyword evidence="3" id="KW-1185">Reference proteome</keyword>
<sequence length="134" mass="15118">MAVTTACDDRCRCLRRLFSFILCPCLTWAVSGWAAASRPRSWSPSQLLRDAFLAFCKLRNGVLVAGCLLRSRYELADQGFAAVKTFDFSAGAPQAKIADTLLGCFQELLFNRFVSEIFFWHSQRCQCLCRLEST</sequence>
<organism evidence="2 3">
    <name type="scientific">Polarella glacialis</name>
    <name type="common">Dinoflagellate</name>
    <dbReference type="NCBI Taxonomy" id="89957"/>
    <lineage>
        <taxon>Eukaryota</taxon>
        <taxon>Sar</taxon>
        <taxon>Alveolata</taxon>
        <taxon>Dinophyceae</taxon>
        <taxon>Suessiales</taxon>
        <taxon>Suessiaceae</taxon>
        <taxon>Polarella</taxon>
    </lineage>
</organism>
<keyword evidence="1" id="KW-0472">Membrane</keyword>
<dbReference type="Proteomes" id="UP000654075">
    <property type="component" value="Unassembled WGS sequence"/>
</dbReference>
<dbReference type="AlphaFoldDB" id="A0A813FC09"/>
<protein>
    <submittedName>
        <fullName evidence="2">Uncharacterized protein</fullName>
    </submittedName>
</protein>
<name>A0A813FC09_POLGL</name>
<accession>A0A813FC09</accession>
<reference evidence="2" key="1">
    <citation type="submission" date="2021-02" db="EMBL/GenBank/DDBJ databases">
        <authorList>
            <person name="Dougan E. K."/>
            <person name="Rhodes N."/>
            <person name="Thang M."/>
            <person name="Chan C."/>
        </authorList>
    </citation>
    <scope>NUCLEOTIDE SEQUENCE</scope>
</reference>
<dbReference type="EMBL" id="CAJNNV010024630">
    <property type="protein sequence ID" value="CAE8610334.1"/>
    <property type="molecule type" value="Genomic_DNA"/>
</dbReference>
<keyword evidence="1" id="KW-1133">Transmembrane helix</keyword>
<comment type="caution">
    <text evidence="2">The sequence shown here is derived from an EMBL/GenBank/DDBJ whole genome shotgun (WGS) entry which is preliminary data.</text>
</comment>
<proteinExistence type="predicted"/>
<evidence type="ECO:0000313" key="3">
    <source>
        <dbReference type="Proteomes" id="UP000654075"/>
    </source>
</evidence>
<keyword evidence="1" id="KW-0812">Transmembrane</keyword>
<feature type="transmembrane region" description="Helical" evidence="1">
    <location>
        <begin position="17"/>
        <end position="36"/>
    </location>
</feature>
<evidence type="ECO:0000313" key="2">
    <source>
        <dbReference type="EMBL" id="CAE8610334.1"/>
    </source>
</evidence>